<dbReference type="Proteomes" id="UP000242519">
    <property type="component" value="Unassembled WGS sequence"/>
</dbReference>
<dbReference type="STRING" id="503106.A0A218ZIJ3"/>
<evidence type="ECO:0000313" key="4">
    <source>
        <dbReference type="EMBL" id="OWP07423.1"/>
    </source>
</evidence>
<dbReference type="AlphaFoldDB" id="A0A218ZIJ3"/>
<dbReference type="FunFam" id="1.10.12.10:FF:000001">
    <property type="entry name" value="Probable enoyl-CoA hydratase, mitochondrial"/>
    <property type="match status" value="1"/>
</dbReference>
<dbReference type="PANTHER" id="PTHR11941">
    <property type="entry name" value="ENOYL-COA HYDRATASE-RELATED"/>
    <property type="match status" value="1"/>
</dbReference>
<dbReference type="CDD" id="cd06558">
    <property type="entry name" value="crotonase-like"/>
    <property type="match status" value="1"/>
</dbReference>
<dbReference type="Pfam" id="PF00378">
    <property type="entry name" value="ECH_1"/>
    <property type="match status" value="1"/>
</dbReference>
<dbReference type="Gene3D" id="3.90.226.10">
    <property type="entry name" value="2-enoyl-CoA Hydratase, Chain A, domain 1"/>
    <property type="match status" value="1"/>
</dbReference>
<dbReference type="InterPro" id="IPR001753">
    <property type="entry name" value="Enoyl-CoA_hydra/iso"/>
</dbReference>
<gene>
    <name evidence="4" type="ORF">B2J93_6202</name>
</gene>
<dbReference type="EMBL" id="MZNU01000006">
    <property type="protein sequence ID" value="OWP07423.1"/>
    <property type="molecule type" value="Genomic_DNA"/>
</dbReference>
<evidence type="ECO:0000313" key="5">
    <source>
        <dbReference type="Proteomes" id="UP000242519"/>
    </source>
</evidence>
<evidence type="ECO:0000256" key="2">
    <source>
        <dbReference type="ARBA" id="ARBA00023239"/>
    </source>
</evidence>
<keyword evidence="5" id="KW-1185">Reference proteome</keyword>
<keyword evidence="2" id="KW-0456">Lyase</keyword>
<dbReference type="InParanoid" id="A0A218ZIJ3"/>
<evidence type="ECO:0000256" key="1">
    <source>
        <dbReference type="ARBA" id="ARBA00005254"/>
    </source>
</evidence>
<comment type="caution">
    <text evidence="4">The sequence shown here is derived from an EMBL/GenBank/DDBJ whole genome shotgun (WGS) entry which is preliminary data.</text>
</comment>
<reference evidence="4 5" key="1">
    <citation type="submission" date="2017-04" db="EMBL/GenBank/DDBJ databases">
        <title>Draft genome sequence of Marssonina coronaria NL1: causal agent of apple blotch.</title>
        <authorList>
            <person name="Cheng Q."/>
        </authorList>
    </citation>
    <scope>NUCLEOTIDE SEQUENCE [LARGE SCALE GENOMIC DNA]</scope>
    <source>
        <strain evidence="4 5">NL1</strain>
    </source>
</reference>
<dbReference type="GO" id="GO:0016836">
    <property type="term" value="F:hydro-lyase activity"/>
    <property type="evidence" value="ECO:0007669"/>
    <property type="project" value="UniProtKB-ARBA"/>
</dbReference>
<evidence type="ECO:0000256" key="3">
    <source>
        <dbReference type="RuleBase" id="RU003707"/>
    </source>
</evidence>
<dbReference type="PROSITE" id="PS00166">
    <property type="entry name" value="ENOYL_COA_HYDRATASE"/>
    <property type="match status" value="1"/>
</dbReference>
<dbReference type="InterPro" id="IPR029045">
    <property type="entry name" value="ClpP/crotonase-like_dom_sf"/>
</dbReference>
<name>A0A218ZIJ3_9HELO</name>
<dbReference type="GO" id="GO:0005739">
    <property type="term" value="C:mitochondrion"/>
    <property type="evidence" value="ECO:0007669"/>
    <property type="project" value="TreeGrafter"/>
</dbReference>
<dbReference type="PANTHER" id="PTHR11941:SF54">
    <property type="entry name" value="ENOYL-COA HYDRATASE, MITOCHONDRIAL"/>
    <property type="match status" value="1"/>
</dbReference>
<proteinExistence type="inferred from homology"/>
<accession>A0A218ZIJ3</accession>
<protein>
    <submittedName>
        <fullName evidence="4">Enoyl-CoA hydratase</fullName>
    </submittedName>
</protein>
<comment type="similarity">
    <text evidence="1 3">Belongs to the enoyl-CoA hydratase/isomerase family.</text>
</comment>
<dbReference type="InterPro" id="IPR018376">
    <property type="entry name" value="Enoyl-CoA_hyd/isom_CS"/>
</dbReference>
<dbReference type="SUPFAM" id="SSF52096">
    <property type="entry name" value="ClpP/crotonase"/>
    <property type="match status" value="1"/>
</dbReference>
<sequence length="265" mass="28360">MKFSSDTSLVRVTVDEHGVAILKINRLEKRNALSQRTIDTLVSAMAMVERDDRVRVAILTSSRIAGPFSAGADLGELCNISTPLAYKTGYLKDLSDAVGSMRKPIIASVAGFALGGGFELAMMCDIIYAAEDAKFGLPELSVGTIPGAGGTQRLTKIVGKQKAMHLILTSSTMTGKELEQLGVVAQAFPLDGLHGSTLAAARKIALRSLPVVQLAKQAILSADEVSLEAGLKLERSLYYSSFALEDRTEGMKAFVEKRPPVFKNQ</sequence>
<dbReference type="Gene3D" id="1.10.12.10">
    <property type="entry name" value="Lyase 2-enoyl-coa Hydratase, Chain A, domain 2"/>
    <property type="match status" value="1"/>
</dbReference>
<dbReference type="OrthoDB" id="2018133at2759"/>
<organism evidence="4 5">
    <name type="scientific">Diplocarpon coronariae</name>
    <dbReference type="NCBI Taxonomy" id="2795749"/>
    <lineage>
        <taxon>Eukaryota</taxon>
        <taxon>Fungi</taxon>
        <taxon>Dikarya</taxon>
        <taxon>Ascomycota</taxon>
        <taxon>Pezizomycotina</taxon>
        <taxon>Leotiomycetes</taxon>
        <taxon>Helotiales</taxon>
        <taxon>Drepanopezizaceae</taxon>
        <taxon>Diplocarpon</taxon>
    </lineage>
</organism>
<dbReference type="GO" id="GO:0006635">
    <property type="term" value="P:fatty acid beta-oxidation"/>
    <property type="evidence" value="ECO:0007669"/>
    <property type="project" value="TreeGrafter"/>
</dbReference>
<dbReference type="InterPro" id="IPR014748">
    <property type="entry name" value="Enoyl-CoA_hydra_C"/>
</dbReference>